<keyword evidence="11" id="KW-0234">DNA repair</keyword>
<dbReference type="NCBIfam" id="TIGR00228">
    <property type="entry name" value="ruvC"/>
    <property type="match status" value="1"/>
</dbReference>
<dbReference type="GO" id="GO:0008821">
    <property type="term" value="F:crossover junction DNA endonuclease activity"/>
    <property type="evidence" value="ECO:0007669"/>
    <property type="project" value="InterPro"/>
</dbReference>
<dbReference type="InterPro" id="IPR012337">
    <property type="entry name" value="RNaseH-like_sf"/>
</dbReference>
<evidence type="ECO:0000256" key="2">
    <source>
        <dbReference type="ARBA" id="ARBA00022490"/>
    </source>
</evidence>
<dbReference type="FunFam" id="3.30.420.10:FF:000002">
    <property type="entry name" value="Crossover junction endodeoxyribonuclease RuvC"/>
    <property type="match status" value="1"/>
</dbReference>
<evidence type="ECO:0000256" key="11">
    <source>
        <dbReference type="ARBA" id="ARBA00023204"/>
    </source>
</evidence>
<dbReference type="SUPFAM" id="SSF53098">
    <property type="entry name" value="Ribonuclease H-like"/>
    <property type="match status" value="1"/>
</dbReference>
<dbReference type="PANTHER" id="PTHR30194">
    <property type="entry name" value="CROSSOVER JUNCTION ENDODEOXYRIBONUCLEASE RUVC"/>
    <property type="match status" value="1"/>
</dbReference>
<dbReference type="HAMAP" id="MF_00034">
    <property type="entry name" value="RuvC"/>
    <property type="match status" value="1"/>
</dbReference>
<evidence type="ECO:0000256" key="3">
    <source>
        <dbReference type="ARBA" id="ARBA00022722"/>
    </source>
</evidence>
<dbReference type="InterPro" id="IPR036397">
    <property type="entry name" value="RNaseH_sf"/>
</dbReference>
<accession>A0A381R7K8</accession>
<evidence type="ECO:0000256" key="6">
    <source>
        <dbReference type="ARBA" id="ARBA00022763"/>
    </source>
</evidence>
<dbReference type="InterPro" id="IPR020563">
    <property type="entry name" value="X-over_junc_endoDNase_Mg_BS"/>
</dbReference>
<dbReference type="GO" id="GO:0046872">
    <property type="term" value="F:metal ion binding"/>
    <property type="evidence" value="ECO:0007669"/>
    <property type="project" value="UniProtKB-KW"/>
</dbReference>
<proteinExistence type="inferred from homology"/>
<dbReference type="GO" id="GO:0003677">
    <property type="term" value="F:DNA binding"/>
    <property type="evidence" value="ECO:0007669"/>
    <property type="project" value="UniProtKB-KW"/>
</dbReference>
<dbReference type="Gene3D" id="3.30.420.10">
    <property type="entry name" value="Ribonuclease H-like superfamily/Ribonuclease H"/>
    <property type="match status" value="1"/>
</dbReference>
<organism evidence="12">
    <name type="scientific">marine metagenome</name>
    <dbReference type="NCBI Taxonomy" id="408172"/>
    <lineage>
        <taxon>unclassified sequences</taxon>
        <taxon>metagenomes</taxon>
        <taxon>ecological metagenomes</taxon>
    </lineage>
</organism>
<reference evidence="12" key="1">
    <citation type="submission" date="2018-05" db="EMBL/GenBank/DDBJ databases">
        <authorList>
            <person name="Lanie J.A."/>
            <person name="Ng W.-L."/>
            <person name="Kazmierczak K.M."/>
            <person name="Andrzejewski T.M."/>
            <person name="Davidsen T.M."/>
            <person name="Wayne K.J."/>
            <person name="Tettelin H."/>
            <person name="Glass J.I."/>
            <person name="Rusch D."/>
            <person name="Podicherti R."/>
            <person name="Tsui H.-C.T."/>
            <person name="Winkler M.E."/>
        </authorList>
    </citation>
    <scope>NUCLEOTIDE SEQUENCE</scope>
</reference>
<evidence type="ECO:0000256" key="7">
    <source>
        <dbReference type="ARBA" id="ARBA00022801"/>
    </source>
</evidence>
<dbReference type="PRINTS" id="PR00696">
    <property type="entry name" value="RSOLVASERUVC"/>
</dbReference>
<keyword evidence="9" id="KW-0238">DNA-binding</keyword>
<name>A0A381R7K8_9ZZZZ</name>
<evidence type="ECO:0000256" key="4">
    <source>
        <dbReference type="ARBA" id="ARBA00022723"/>
    </source>
</evidence>
<dbReference type="NCBIfam" id="NF000711">
    <property type="entry name" value="PRK00039.2-1"/>
    <property type="match status" value="1"/>
</dbReference>
<dbReference type="AlphaFoldDB" id="A0A381R7K8"/>
<evidence type="ECO:0000256" key="8">
    <source>
        <dbReference type="ARBA" id="ARBA00022842"/>
    </source>
</evidence>
<comment type="similarity">
    <text evidence="1">Belongs to the RuvC family.</text>
</comment>
<dbReference type="InterPro" id="IPR002176">
    <property type="entry name" value="X-over_junc_endoDNase_RuvC"/>
</dbReference>
<keyword evidence="3" id="KW-0540">Nuclease</keyword>
<keyword evidence="8" id="KW-0460">Magnesium</keyword>
<keyword evidence="10" id="KW-0233">DNA recombination</keyword>
<dbReference type="GO" id="GO:0006281">
    <property type="term" value="P:DNA repair"/>
    <property type="evidence" value="ECO:0007669"/>
    <property type="project" value="UniProtKB-KW"/>
</dbReference>
<evidence type="ECO:0000313" key="12">
    <source>
        <dbReference type="EMBL" id="SUZ87725.1"/>
    </source>
</evidence>
<keyword evidence="2" id="KW-0963">Cytoplasm</keyword>
<evidence type="ECO:0000256" key="9">
    <source>
        <dbReference type="ARBA" id="ARBA00023125"/>
    </source>
</evidence>
<evidence type="ECO:0000256" key="10">
    <source>
        <dbReference type="ARBA" id="ARBA00023172"/>
    </source>
</evidence>
<dbReference type="CDD" id="cd16962">
    <property type="entry name" value="RuvC"/>
    <property type="match status" value="1"/>
</dbReference>
<dbReference type="PANTHER" id="PTHR30194:SF3">
    <property type="entry name" value="CROSSOVER JUNCTION ENDODEOXYRIBONUCLEASE RUVC"/>
    <property type="match status" value="1"/>
</dbReference>
<evidence type="ECO:0000256" key="1">
    <source>
        <dbReference type="ARBA" id="ARBA00009518"/>
    </source>
</evidence>
<gene>
    <name evidence="12" type="ORF">METZ01_LOCUS40579</name>
</gene>
<keyword evidence="5" id="KW-0255">Endonuclease</keyword>
<dbReference type="GO" id="GO:0006310">
    <property type="term" value="P:DNA recombination"/>
    <property type="evidence" value="ECO:0007669"/>
    <property type="project" value="UniProtKB-KW"/>
</dbReference>
<dbReference type="Pfam" id="PF02075">
    <property type="entry name" value="RuvC"/>
    <property type="match status" value="1"/>
</dbReference>
<keyword evidence="4" id="KW-0479">Metal-binding</keyword>
<keyword evidence="7" id="KW-0378">Hydrolase</keyword>
<protein>
    <submittedName>
        <fullName evidence="12">Uncharacterized protein</fullName>
    </submittedName>
</protein>
<dbReference type="PROSITE" id="PS01321">
    <property type="entry name" value="RUVC"/>
    <property type="match status" value="1"/>
</dbReference>
<keyword evidence="6" id="KW-0227">DNA damage</keyword>
<dbReference type="EMBL" id="UINC01001738">
    <property type="protein sequence ID" value="SUZ87725.1"/>
    <property type="molecule type" value="Genomic_DNA"/>
</dbReference>
<evidence type="ECO:0000256" key="5">
    <source>
        <dbReference type="ARBA" id="ARBA00022759"/>
    </source>
</evidence>
<sequence length="162" mass="17752">MRILGIDPGSRKTGYGLIEHSGNHTRHLTSGCIRLSAKAPLSERLLVLSRELEKLIGEFSPDCGAVEKIFFAKNAQSALSLGHARGVILLKFSEHHLRIHEYQTLKVKQTVVGVGQADKNQVQHMVKILLNLHDSLQEDEADALAVAITHAHLGLSQNQSIA</sequence>